<dbReference type="AlphaFoldDB" id="A0A9P5SGW1"/>
<protein>
    <submittedName>
        <fullName evidence="3">Uncharacterized protein</fullName>
    </submittedName>
</protein>
<gene>
    <name evidence="3" type="ORF">BG006_007580</name>
</gene>
<accession>A0A9P5SGW1</accession>
<feature type="compositionally biased region" description="Basic residues" evidence="1">
    <location>
        <begin position="82"/>
        <end position="92"/>
    </location>
</feature>
<keyword evidence="4" id="KW-1185">Reference proteome</keyword>
<dbReference type="EMBL" id="JAAAUY010000485">
    <property type="protein sequence ID" value="KAF9329317.1"/>
    <property type="molecule type" value="Genomic_DNA"/>
</dbReference>
<evidence type="ECO:0000313" key="4">
    <source>
        <dbReference type="Proteomes" id="UP000696485"/>
    </source>
</evidence>
<reference evidence="3" key="1">
    <citation type="journal article" date="2020" name="Fungal Divers.">
        <title>Resolving the Mortierellaceae phylogeny through synthesis of multi-gene phylogenetics and phylogenomics.</title>
        <authorList>
            <person name="Vandepol N."/>
            <person name="Liber J."/>
            <person name="Desiro A."/>
            <person name="Na H."/>
            <person name="Kennedy M."/>
            <person name="Barry K."/>
            <person name="Grigoriev I.V."/>
            <person name="Miller A.N."/>
            <person name="O'Donnell K."/>
            <person name="Stajich J.E."/>
            <person name="Bonito G."/>
        </authorList>
    </citation>
    <scope>NUCLEOTIDE SEQUENCE</scope>
    <source>
        <strain evidence="3">NVP1</strain>
    </source>
</reference>
<sequence length="497" mass="56679">MSPAQHGFSLTSLPIGLGLTTAAHVHLFNRCLAKTKEQRQHYQVHQQLREIEMIVQSLQDMANLTEIVELLNITLDKFPNHHSGKVRRRQKFKRADPHSVTTRKLTTAKERRSVDVTADVSLKGKEKATTQQPSNTGVENEEIANDTTISNAKPSEPTETAKTVEAEALVESPEAAIGSSKSKSRTRGEESTRLRRSKKHEPVIITTDDMEQWIEAYKKFRLTQEECMKKSFQQMNSVDFSFFKLRNNLATMIRYLTATASFPSVFSKYFPRLSSVISRIWTKAGQISPPSSTTIPWRWSSSSDSVSTTSSGDTLTQPVAYMFLPLVPTLFISALHFVAYAKTQFALNKIRKDIKDQVRFARRLSLLSAFLLVREKRLNWMVEEIKTFEKEHSASEEGEYSSRNGVPRPLVLVQNSHQRVVNLLTGGQNDRQRRDHHRRLPSIDPSMFSFGPDLENMDLDKFLHDPFERARILRMELEAMREELVVFGNVISKANKG</sequence>
<dbReference type="Proteomes" id="UP000696485">
    <property type="component" value="Unassembled WGS sequence"/>
</dbReference>
<feature type="transmembrane region" description="Helical" evidence="2">
    <location>
        <begin position="319"/>
        <end position="341"/>
    </location>
</feature>
<name>A0A9P5SGW1_9FUNG</name>
<keyword evidence="2" id="KW-1133">Transmembrane helix</keyword>
<keyword evidence="2" id="KW-0812">Transmembrane</keyword>
<feature type="compositionally biased region" description="Polar residues" evidence="1">
    <location>
        <begin position="145"/>
        <end position="161"/>
    </location>
</feature>
<proteinExistence type="predicted"/>
<evidence type="ECO:0000313" key="3">
    <source>
        <dbReference type="EMBL" id="KAF9329317.1"/>
    </source>
</evidence>
<feature type="region of interest" description="Disordered" evidence="1">
    <location>
        <begin position="82"/>
        <end position="201"/>
    </location>
</feature>
<evidence type="ECO:0000256" key="1">
    <source>
        <dbReference type="SAM" id="MobiDB-lite"/>
    </source>
</evidence>
<feature type="compositionally biased region" description="Polar residues" evidence="1">
    <location>
        <begin position="129"/>
        <end position="138"/>
    </location>
</feature>
<comment type="caution">
    <text evidence="3">The sequence shown here is derived from an EMBL/GenBank/DDBJ whole genome shotgun (WGS) entry which is preliminary data.</text>
</comment>
<keyword evidence="2" id="KW-0472">Membrane</keyword>
<evidence type="ECO:0000256" key="2">
    <source>
        <dbReference type="SAM" id="Phobius"/>
    </source>
</evidence>
<organism evidence="3 4">
    <name type="scientific">Podila minutissima</name>
    <dbReference type="NCBI Taxonomy" id="64525"/>
    <lineage>
        <taxon>Eukaryota</taxon>
        <taxon>Fungi</taxon>
        <taxon>Fungi incertae sedis</taxon>
        <taxon>Mucoromycota</taxon>
        <taxon>Mortierellomycotina</taxon>
        <taxon>Mortierellomycetes</taxon>
        <taxon>Mortierellales</taxon>
        <taxon>Mortierellaceae</taxon>
        <taxon>Podila</taxon>
    </lineage>
</organism>